<evidence type="ECO:0000256" key="6">
    <source>
        <dbReference type="RuleBase" id="RU003908"/>
    </source>
</evidence>
<dbReference type="EMBL" id="CP138896">
    <property type="protein sequence ID" value="WPK25144.1"/>
    <property type="molecule type" value="Genomic_DNA"/>
</dbReference>
<comment type="subcellular location">
    <subcellularLocation>
        <location evidence="1">Cytoplasm</location>
        <location evidence="1">Cytoskeleton</location>
    </subcellularLocation>
</comment>
<dbReference type="CDD" id="cd00148">
    <property type="entry name" value="PROF"/>
    <property type="match status" value="1"/>
</dbReference>
<dbReference type="PANTHER" id="PTHR11604:SF0">
    <property type="entry name" value="PROFILIN"/>
    <property type="match status" value="1"/>
</dbReference>
<dbReference type="GO" id="GO:0003785">
    <property type="term" value="F:actin monomer binding"/>
    <property type="evidence" value="ECO:0007669"/>
    <property type="project" value="TreeGrafter"/>
</dbReference>
<dbReference type="PROSITE" id="PS00414">
    <property type="entry name" value="PROFILIN"/>
    <property type="match status" value="1"/>
</dbReference>
<evidence type="ECO:0000256" key="2">
    <source>
        <dbReference type="ARBA" id="ARBA00010058"/>
    </source>
</evidence>
<comment type="function">
    <text evidence="6">Binds to actin and affects the structure of the cytoskeleton. At high concentrations, profilin prevents the polymerization of actin, whereas it enhances it at low concentrations.</text>
</comment>
<dbReference type="PRINTS" id="PR00392">
    <property type="entry name" value="PROFILIN"/>
</dbReference>
<dbReference type="RefSeq" id="XP_062877527.1">
    <property type="nucleotide sequence ID" value="XM_063021457.1"/>
</dbReference>
<keyword evidence="4 7" id="KW-0009">Actin-binding</keyword>
<comment type="subunit">
    <text evidence="6">Occurs in many kinds of cells as a complex with monomeric actin in a 1:1 ratio.</text>
</comment>
<keyword evidence="9" id="KW-1185">Reference proteome</keyword>
<evidence type="ECO:0000313" key="8">
    <source>
        <dbReference type="EMBL" id="WPK25144.1"/>
    </source>
</evidence>
<dbReference type="GO" id="GO:1903475">
    <property type="term" value="P:mitotic actomyosin contractile ring assembly"/>
    <property type="evidence" value="ECO:0007669"/>
    <property type="project" value="UniProtKB-ARBA"/>
</dbReference>
<gene>
    <name evidence="8" type="ORF">PUMCH_002447</name>
</gene>
<keyword evidence="3" id="KW-0963">Cytoplasm</keyword>
<proteinExistence type="inferred from homology"/>
<evidence type="ECO:0000256" key="7">
    <source>
        <dbReference type="RuleBase" id="RU003909"/>
    </source>
</evidence>
<dbReference type="Pfam" id="PF00235">
    <property type="entry name" value="Profilin"/>
    <property type="match status" value="1"/>
</dbReference>
<evidence type="ECO:0000256" key="4">
    <source>
        <dbReference type="ARBA" id="ARBA00023203"/>
    </source>
</evidence>
<dbReference type="AlphaFoldDB" id="A0AAX4H9K6"/>
<protein>
    <recommendedName>
        <fullName evidence="7">Profilin</fullName>
    </recommendedName>
</protein>
<dbReference type="KEGG" id="asau:88173512"/>
<dbReference type="GO" id="GO:0005856">
    <property type="term" value="C:cytoskeleton"/>
    <property type="evidence" value="ECO:0007669"/>
    <property type="project" value="UniProtKB-SubCell"/>
</dbReference>
<evidence type="ECO:0000256" key="3">
    <source>
        <dbReference type="ARBA" id="ARBA00022490"/>
    </source>
</evidence>
<dbReference type="Proteomes" id="UP001338582">
    <property type="component" value="Chromosome 3"/>
</dbReference>
<dbReference type="InterPro" id="IPR027310">
    <property type="entry name" value="Profilin_CS"/>
</dbReference>
<dbReference type="SMART" id="SM00392">
    <property type="entry name" value="PROF"/>
    <property type="match status" value="1"/>
</dbReference>
<dbReference type="InterPro" id="IPR005455">
    <property type="entry name" value="PFN_euk"/>
</dbReference>
<dbReference type="FunFam" id="3.30.450.30:FF:000001">
    <property type="entry name" value="Profilin"/>
    <property type="match status" value="1"/>
</dbReference>
<keyword evidence="5 6" id="KW-0206">Cytoskeleton</keyword>
<name>A0AAX4H9K6_9ASCO</name>
<reference evidence="8 9" key="1">
    <citation type="submission" date="2023-10" db="EMBL/GenBank/DDBJ databases">
        <title>Draft Genome Sequence of Candida saopaulonensis from a very Premature Infant with Sepsis.</title>
        <authorList>
            <person name="Ning Y."/>
            <person name="Dai R."/>
            <person name="Xiao M."/>
            <person name="Xu Y."/>
            <person name="Yan Q."/>
            <person name="Zhang L."/>
        </authorList>
    </citation>
    <scope>NUCLEOTIDE SEQUENCE [LARGE SCALE GENOMIC DNA]</scope>
    <source>
        <strain evidence="8 9">19XY460</strain>
    </source>
</reference>
<dbReference type="InterPro" id="IPR048278">
    <property type="entry name" value="PFN"/>
</dbReference>
<dbReference type="GeneID" id="88173512"/>
<dbReference type="Gene3D" id="3.30.450.30">
    <property type="entry name" value="Dynein light chain 2a, cytoplasmic"/>
    <property type="match status" value="1"/>
</dbReference>
<dbReference type="PRINTS" id="PR01640">
    <property type="entry name" value="PROFILINPLNT"/>
</dbReference>
<evidence type="ECO:0000313" key="9">
    <source>
        <dbReference type="Proteomes" id="UP001338582"/>
    </source>
</evidence>
<dbReference type="SUPFAM" id="SSF55770">
    <property type="entry name" value="Profilin (actin-binding protein)"/>
    <property type="match status" value="1"/>
</dbReference>
<sequence length="126" mass="13536">MSWNAYTDSLTGTGKIDKAAIYSVAGDSLWAESGAFQIAPQEITAIAGGYNDPSQLQAHGLHVEGQKYFLLRADERSIYGKQEDTGIVAVKTKQAILIAHYPSGVQAPEATTVVEKLADYLISLGY</sequence>
<evidence type="ECO:0000256" key="5">
    <source>
        <dbReference type="ARBA" id="ARBA00023212"/>
    </source>
</evidence>
<dbReference type="GO" id="GO:0005938">
    <property type="term" value="C:cell cortex"/>
    <property type="evidence" value="ECO:0007669"/>
    <property type="project" value="TreeGrafter"/>
</dbReference>
<accession>A0AAX4H9K6</accession>
<dbReference type="InterPro" id="IPR036140">
    <property type="entry name" value="PFN_sf"/>
</dbReference>
<organism evidence="8 9">
    <name type="scientific">Australozyma saopauloensis</name>
    <dbReference type="NCBI Taxonomy" id="291208"/>
    <lineage>
        <taxon>Eukaryota</taxon>
        <taxon>Fungi</taxon>
        <taxon>Dikarya</taxon>
        <taxon>Ascomycota</taxon>
        <taxon>Saccharomycotina</taxon>
        <taxon>Pichiomycetes</taxon>
        <taxon>Metschnikowiaceae</taxon>
        <taxon>Australozyma</taxon>
    </lineage>
</organism>
<dbReference type="PANTHER" id="PTHR11604">
    <property type="entry name" value="PROFILIN"/>
    <property type="match status" value="1"/>
</dbReference>
<evidence type="ECO:0000256" key="1">
    <source>
        <dbReference type="ARBA" id="ARBA00004245"/>
    </source>
</evidence>
<comment type="similarity">
    <text evidence="2 7">Belongs to the profilin family.</text>
</comment>